<dbReference type="InterPro" id="IPR041118">
    <property type="entry name" value="Rx_N"/>
</dbReference>
<evidence type="ECO:0000256" key="3">
    <source>
        <dbReference type="ARBA" id="ARBA00022737"/>
    </source>
</evidence>
<evidence type="ECO:0000313" key="12">
    <source>
        <dbReference type="RefSeq" id="XP_027096733.2"/>
    </source>
</evidence>
<evidence type="ECO:0000313" key="14">
    <source>
        <dbReference type="RefSeq" id="XP_027099494.1"/>
    </source>
</evidence>
<accession>A0A6P6V1L8</accession>
<keyword evidence="3" id="KW-0677">Repeat</keyword>
<dbReference type="InterPro" id="IPR044974">
    <property type="entry name" value="Disease_R_plants"/>
</dbReference>
<dbReference type="FunFam" id="1.10.10.10:FF:000322">
    <property type="entry name" value="Probable disease resistance protein At1g63360"/>
    <property type="match status" value="1"/>
</dbReference>
<keyword evidence="11" id="KW-1185">Reference proteome</keyword>
<dbReference type="Pfam" id="PF23559">
    <property type="entry name" value="WHD_DRP"/>
    <property type="match status" value="1"/>
</dbReference>
<dbReference type="InterPro" id="IPR058922">
    <property type="entry name" value="WHD_DRP"/>
</dbReference>
<dbReference type="RefSeq" id="XP_071926452.1">
    <property type="nucleotide sequence ID" value="XM_072070351.1"/>
</dbReference>
<dbReference type="InterPro" id="IPR027417">
    <property type="entry name" value="P-loop_NTPase"/>
</dbReference>
<comment type="similarity">
    <text evidence="1">Belongs to the disease resistance NB-LRR family.</text>
</comment>
<dbReference type="Proteomes" id="UP001652660">
    <property type="component" value="Chromosome 11e"/>
</dbReference>
<dbReference type="Gene3D" id="1.20.5.4130">
    <property type="match status" value="1"/>
</dbReference>
<dbReference type="SUPFAM" id="SSF52058">
    <property type="entry name" value="L domain-like"/>
    <property type="match status" value="1"/>
</dbReference>
<dbReference type="GO" id="GO:0098542">
    <property type="term" value="P:defense response to other organism"/>
    <property type="evidence" value="ECO:0007669"/>
    <property type="project" value="TreeGrafter"/>
</dbReference>
<evidence type="ECO:0000256" key="6">
    <source>
        <dbReference type="ARBA" id="ARBA00022840"/>
    </source>
</evidence>
<evidence type="ECO:0000256" key="1">
    <source>
        <dbReference type="ARBA" id="ARBA00008894"/>
    </source>
</evidence>
<reference evidence="13 14" key="2">
    <citation type="submission" date="2025-04" db="UniProtKB">
        <authorList>
            <consortium name="RefSeq"/>
        </authorList>
    </citation>
    <scope>IDENTIFICATION</scope>
    <source>
        <tissue evidence="12 13">Leaves</tissue>
    </source>
</reference>
<evidence type="ECO:0000256" key="2">
    <source>
        <dbReference type="ARBA" id="ARBA00022614"/>
    </source>
</evidence>
<keyword evidence="2" id="KW-0433">Leucine-rich repeat</keyword>
<keyword evidence="4" id="KW-0547">Nucleotide-binding</keyword>
<dbReference type="PRINTS" id="PR00364">
    <property type="entry name" value="DISEASERSIST"/>
</dbReference>
<dbReference type="Gene3D" id="3.40.50.300">
    <property type="entry name" value="P-loop containing nucleotide triphosphate hydrolases"/>
    <property type="match status" value="1"/>
</dbReference>
<feature type="domain" description="Disease resistance R13L4/SHOC-2-like LRR" evidence="10">
    <location>
        <begin position="537"/>
        <end position="842"/>
    </location>
</feature>
<feature type="domain" description="Disease resistance protein winged helix" evidence="9">
    <location>
        <begin position="418"/>
        <end position="488"/>
    </location>
</feature>
<dbReference type="PANTHER" id="PTHR23155:SF1193">
    <property type="entry name" value="DISEASE RESISTANCE PROTEIN RPP13-RELATED"/>
    <property type="match status" value="1"/>
</dbReference>
<evidence type="ECO:0000259" key="9">
    <source>
        <dbReference type="Pfam" id="PF23559"/>
    </source>
</evidence>
<dbReference type="GO" id="GO:0051607">
    <property type="term" value="P:defense response to virus"/>
    <property type="evidence" value="ECO:0007669"/>
    <property type="project" value="UniProtKB-ARBA"/>
</dbReference>
<dbReference type="InterPro" id="IPR042197">
    <property type="entry name" value="Apaf_helical"/>
</dbReference>
<dbReference type="GO" id="GO:0005524">
    <property type="term" value="F:ATP binding"/>
    <property type="evidence" value="ECO:0007669"/>
    <property type="project" value="UniProtKB-KW"/>
</dbReference>
<dbReference type="FunFam" id="3.40.50.300:FF:001091">
    <property type="entry name" value="Probable disease resistance protein At1g61300"/>
    <property type="match status" value="1"/>
</dbReference>
<evidence type="ECO:0000313" key="15">
    <source>
        <dbReference type="RefSeq" id="XP_071926452.1"/>
    </source>
</evidence>
<dbReference type="InterPro" id="IPR032675">
    <property type="entry name" value="LRR_dom_sf"/>
</dbReference>
<gene>
    <name evidence="13 14" type="primary">LOC113718777</name>
    <name evidence="12 15" type="synonym">LOC113716546</name>
</gene>
<dbReference type="InterPro" id="IPR036388">
    <property type="entry name" value="WH-like_DNA-bd_sf"/>
</dbReference>
<keyword evidence="6" id="KW-0067">ATP-binding</keyword>
<proteinExistence type="inferred from homology"/>
<dbReference type="GeneID" id="113718777"/>
<evidence type="ECO:0000259" key="7">
    <source>
        <dbReference type="Pfam" id="PF00931"/>
    </source>
</evidence>
<protein>
    <submittedName>
        <fullName evidence="12 13">Late blight resistance protein homolog R1B-16</fullName>
    </submittedName>
</protein>
<dbReference type="Gene3D" id="1.10.8.430">
    <property type="entry name" value="Helical domain of apoptotic protease-activating factors"/>
    <property type="match status" value="1"/>
</dbReference>
<dbReference type="InterPro" id="IPR038005">
    <property type="entry name" value="RX-like_CC"/>
</dbReference>
<feature type="domain" description="Disease resistance N-terminal" evidence="8">
    <location>
        <begin position="8"/>
        <end position="94"/>
    </location>
</feature>
<dbReference type="Pfam" id="PF00931">
    <property type="entry name" value="NB-ARC"/>
    <property type="match status" value="1"/>
</dbReference>
<organism evidence="11 13">
    <name type="scientific">Coffea arabica</name>
    <name type="common">Arabian coffee</name>
    <dbReference type="NCBI Taxonomy" id="13443"/>
    <lineage>
        <taxon>Eukaryota</taxon>
        <taxon>Viridiplantae</taxon>
        <taxon>Streptophyta</taxon>
        <taxon>Embryophyta</taxon>
        <taxon>Tracheophyta</taxon>
        <taxon>Spermatophyta</taxon>
        <taxon>Magnoliopsida</taxon>
        <taxon>eudicotyledons</taxon>
        <taxon>Gunneridae</taxon>
        <taxon>Pentapetalae</taxon>
        <taxon>asterids</taxon>
        <taxon>lamiids</taxon>
        <taxon>Gentianales</taxon>
        <taxon>Rubiaceae</taxon>
        <taxon>Ixoroideae</taxon>
        <taxon>Gardenieae complex</taxon>
        <taxon>Bertiereae - Coffeeae clade</taxon>
        <taxon>Coffeeae</taxon>
        <taxon>Coffea</taxon>
    </lineage>
</organism>
<evidence type="ECO:0000313" key="11">
    <source>
        <dbReference type="Proteomes" id="UP001652660"/>
    </source>
</evidence>
<evidence type="ECO:0000256" key="5">
    <source>
        <dbReference type="ARBA" id="ARBA00022821"/>
    </source>
</evidence>
<sequence length="870" mass="100144">MANVPDSAVEFLLGNLKELIQYQSDLISGVKDNVEVLGKDLELLKAFIKDCTQKQTNSAVLENVVGEIKSVVYDAEDAIETYIVRVSLQKRRSSISRALHAVDDASELRRGRKQIEKVTKYVRDIYKNMVPLGIESMQIVEASSTGPKREKIVMVEEENVIGLEDESQKMIDLLTRGPRRLQVISIVGMFGLGKTTLARKIFNDSKVAYNFHLRAFVNVSQEYNRREVLLRILNSFGHVTEERKKMPDEDLAQLINMQLKKMRYLIVLDDVWTTEAWDDLKRAFPDDGNGSRVVITSQNKSVALHANAEIGPYYMRFLHPEESRMLLRHKVFGQSELPEELEEHEVRILQRCGGLPLAIVVLAGILLNHRHNLRWWERVSEGMTEYIARDMSQMFDVIKLSYNNLPHHLKPCFLYMGVFREDYDIPVWRLLRLWIAEGFIGSHQSISLEDLAEYYLMDLVDKNLVMVGRRSSDGRIKTCRIHDTLRDFCKMEARKENLFHEMKEFSQSVSSSSDAFRRICVNDSVLDYIGSRPFGPHVRSFLCFAKEEIPMPVEYVSSIPRAFKLLRVLEIRSIILTRFPSGLFQLILLKYIAICCHFKVLPEKMLDLWNLQTVIIETSSLILDIKADIWKMTHLRHLHTNASACVQKSKDEAMSSSNLRTLSTISPESCTKEVFDRTPKLKKLGIRGKLAGLFNARGESSLFDSLSRLQELENLKLLNSDQTFELQQLPSPTKFPRRLKKLTLLNTSLDWVHMSTLGKLEMLEVIKLKDNAFKGERWKTEDEGFPNLKVLHIGHTDLKVWETSADHFPKLESLFLRHCTVLEALPPEFGEISTLQEIELYCTSSKLVTSAREIQQNFGSDLKLLFYPPE</sequence>
<dbReference type="Gene3D" id="1.10.10.10">
    <property type="entry name" value="Winged helix-like DNA-binding domain superfamily/Winged helix DNA-binding domain"/>
    <property type="match status" value="1"/>
</dbReference>
<name>A0A6P6V9A9_COFAR</name>
<evidence type="ECO:0000259" key="8">
    <source>
        <dbReference type="Pfam" id="PF18052"/>
    </source>
</evidence>
<dbReference type="Gene3D" id="3.80.10.10">
    <property type="entry name" value="Ribonuclease Inhibitor"/>
    <property type="match status" value="1"/>
</dbReference>
<dbReference type="GO" id="GO:0043531">
    <property type="term" value="F:ADP binding"/>
    <property type="evidence" value="ECO:0007669"/>
    <property type="project" value="InterPro"/>
</dbReference>
<dbReference type="CDD" id="cd14798">
    <property type="entry name" value="RX-CC_like"/>
    <property type="match status" value="1"/>
</dbReference>
<dbReference type="RefSeq" id="XP_027099494.1">
    <property type="nucleotide sequence ID" value="XM_027243693.1"/>
</dbReference>
<feature type="domain" description="NB-ARC" evidence="7">
    <location>
        <begin position="164"/>
        <end position="334"/>
    </location>
</feature>
<dbReference type="Proteomes" id="UP001652660">
    <property type="component" value="Chromosome 11c"/>
</dbReference>
<dbReference type="RefSeq" id="XP_027096733.2">
    <property type="nucleotide sequence ID" value="XM_027240932.2"/>
</dbReference>
<evidence type="ECO:0000259" key="10">
    <source>
        <dbReference type="Pfam" id="PF23598"/>
    </source>
</evidence>
<reference evidence="11" key="1">
    <citation type="journal article" date="2025" name="Foods">
        <title>Unveiling the Microbial Signatures of Arabica Coffee Cherries: Insights into Ripeness Specific Diversity, Functional Traits, and Implications for Quality and Safety.</title>
        <authorList>
            <consortium name="RefSeq"/>
            <person name="Tenea G.N."/>
            <person name="Cifuentes V."/>
            <person name="Reyes P."/>
            <person name="Cevallos-Vallejos M."/>
        </authorList>
    </citation>
    <scope>NUCLEOTIDE SEQUENCE [LARGE SCALE GENOMIC DNA]</scope>
</reference>
<dbReference type="Pfam" id="PF18052">
    <property type="entry name" value="Rx_N"/>
    <property type="match status" value="1"/>
</dbReference>
<dbReference type="InterPro" id="IPR002182">
    <property type="entry name" value="NB-ARC"/>
</dbReference>
<dbReference type="InterPro" id="IPR055414">
    <property type="entry name" value="LRR_R13L4/SHOC2-like"/>
</dbReference>
<evidence type="ECO:0000256" key="4">
    <source>
        <dbReference type="ARBA" id="ARBA00022741"/>
    </source>
</evidence>
<evidence type="ECO:0000313" key="13">
    <source>
        <dbReference type="RefSeq" id="XP_027099493.1"/>
    </source>
</evidence>
<dbReference type="AlphaFoldDB" id="A0A6P6V9A9"/>
<dbReference type="SUPFAM" id="SSF52540">
    <property type="entry name" value="P-loop containing nucleoside triphosphate hydrolases"/>
    <property type="match status" value="1"/>
</dbReference>
<dbReference type="PANTHER" id="PTHR23155">
    <property type="entry name" value="DISEASE RESISTANCE PROTEIN RP"/>
    <property type="match status" value="1"/>
</dbReference>
<keyword evidence="5" id="KW-0611">Plant defense</keyword>
<accession>A0A6P6V9A9</accession>
<dbReference type="RefSeq" id="XP_027099493.1">
    <property type="nucleotide sequence ID" value="XM_027243692.1"/>
</dbReference>
<dbReference type="OrthoDB" id="646178at2759"/>
<dbReference type="Pfam" id="PF23598">
    <property type="entry name" value="LRR_14"/>
    <property type="match status" value="1"/>
</dbReference>
<dbReference type="OrthoDB" id="3027644at2759"/>